<organism evidence="2">
    <name type="scientific">marine sediment metagenome</name>
    <dbReference type="NCBI Taxonomy" id="412755"/>
    <lineage>
        <taxon>unclassified sequences</taxon>
        <taxon>metagenomes</taxon>
        <taxon>ecological metagenomes</taxon>
    </lineage>
</organism>
<dbReference type="AlphaFoldDB" id="X1UCX2"/>
<evidence type="ECO:0000313" key="2">
    <source>
        <dbReference type="EMBL" id="GAJ15368.1"/>
    </source>
</evidence>
<dbReference type="EMBL" id="BARW01026116">
    <property type="protein sequence ID" value="GAJ15368.1"/>
    <property type="molecule type" value="Genomic_DNA"/>
</dbReference>
<accession>X1UCX2</accession>
<sequence>LTVMGKKVRRLLRKRGYRKIYTRWHYFGENGEKYHPHLNVLCDGEWLAPEQLDDLKTAIRRKLLPRSIAKKISKDLDINYQYSQTPKQMMHWVKYVTKASFEDIDWDEPLANALYGFHNGCFAGLWDDPPKWKLTGTDKKFNALLSVRKGIHPVSGKPIVWDKHPIPWALVEPQVETDLGGGYYLLKKVRPPPVERLHPPNLKELPAGDHRKQSNLVKKHGERAASILSRLNDRSSNQ</sequence>
<proteinExistence type="predicted"/>
<evidence type="ECO:0000256" key="1">
    <source>
        <dbReference type="SAM" id="MobiDB-lite"/>
    </source>
</evidence>
<protein>
    <submittedName>
        <fullName evidence="2">Uncharacterized protein</fullName>
    </submittedName>
</protein>
<reference evidence="2" key="1">
    <citation type="journal article" date="2014" name="Front. Microbiol.">
        <title>High frequency of phylogenetically diverse reductive dehalogenase-homologous genes in deep subseafloor sedimentary metagenomes.</title>
        <authorList>
            <person name="Kawai M."/>
            <person name="Futagami T."/>
            <person name="Toyoda A."/>
            <person name="Takaki Y."/>
            <person name="Nishi S."/>
            <person name="Hori S."/>
            <person name="Arai W."/>
            <person name="Tsubouchi T."/>
            <person name="Morono Y."/>
            <person name="Uchiyama I."/>
            <person name="Ito T."/>
            <person name="Fujiyama A."/>
            <person name="Inagaki F."/>
            <person name="Takami H."/>
        </authorList>
    </citation>
    <scope>NUCLEOTIDE SEQUENCE</scope>
    <source>
        <strain evidence="2">Expedition CK06-06</strain>
    </source>
</reference>
<gene>
    <name evidence="2" type="ORF">S12H4_42645</name>
</gene>
<comment type="caution">
    <text evidence="2">The sequence shown here is derived from an EMBL/GenBank/DDBJ whole genome shotgun (WGS) entry which is preliminary data.</text>
</comment>
<feature type="region of interest" description="Disordered" evidence="1">
    <location>
        <begin position="195"/>
        <end position="238"/>
    </location>
</feature>
<feature type="non-terminal residue" evidence="2">
    <location>
        <position position="1"/>
    </location>
</feature>
<name>X1UCX2_9ZZZZ</name>